<reference evidence="1 2" key="1">
    <citation type="submission" date="2016-10" db="EMBL/GenBank/DDBJ databases">
        <authorList>
            <person name="de Groot N.N."/>
        </authorList>
    </citation>
    <scope>NUCLEOTIDE SEQUENCE [LARGE SCALE GENOMIC DNA]</scope>
    <source>
        <strain evidence="1 2">DSM 19033</strain>
    </source>
</reference>
<evidence type="ECO:0000313" key="2">
    <source>
        <dbReference type="Proteomes" id="UP000198850"/>
    </source>
</evidence>
<dbReference type="Proteomes" id="UP000198850">
    <property type="component" value="Unassembled WGS sequence"/>
</dbReference>
<dbReference type="STRING" id="425514.SAMN05443550_101589"/>
<dbReference type="AlphaFoldDB" id="A0A1H3XEG8"/>
<accession>A0A1H3XEG8</accession>
<proteinExistence type="predicted"/>
<name>A0A1H3XEG8_9SPHI</name>
<evidence type="ECO:0000313" key="1">
    <source>
        <dbReference type="EMBL" id="SDZ97739.1"/>
    </source>
</evidence>
<protein>
    <submittedName>
        <fullName evidence="1">Uncharacterized protein</fullName>
    </submittedName>
</protein>
<sequence length="57" mass="6743">MAHYMSNTHQMTRCNYYSDINSAELMRSLKTIKGKTIRGKLFLIYLDAIKLVYILNR</sequence>
<keyword evidence="2" id="KW-1185">Reference proteome</keyword>
<dbReference type="EMBL" id="FNRA01000001">
    <property type="protein sequence ID" value="SDZ97739.1"/>
    <property type="molecule type" value="Genomic_DNA"/>
</dbReference>
<gene>
    <name evidence="1" type="ORF">SAMN05443550_101589</name>
</gene>
<organism evidence="1 2">
    <name type="scientific">Pedobacter hartonius</name>
    <dbReference type="NCBI Taxonomy" id="425514"/>
    <lineage>
        <taxon>Bacteria</taxon>
        <taxon>Pseudomonadati</taxon>
        <taxon>Bacteroidota</taxon>
        <taxon>Sphingobacteriia</taxon>
        <taxon>Sphingobacteriales</taxon>
        <taxon>Sphingobacteriaceae</taxon>
        <taxon>Pedobacter</taxon>
    </lineage>
</organism>